<sequence>MLIPSAMDGIVDATNKSAGAEPDPSDFFDDPSIVIVILENRAVHDKHRRDKALSMKGDTVCGRQPGSKTELFNACN</sequence>
<evidence type="ECO:0000313" key="2">
    <source>
        <dbReference type="Proteomes" id="UP000828390"/>
    </source>
</evidence>
<dbReference type="EMBL" id="JAIWYP010000003">
    <property type="protein sequence ID" value="KAH3847254.1"/>
    <property type="molecule type" value="Genomic_DNA"/>
</dbReference>
<evidence type="ECO:0000313" key="1">
    <source>
        <dbReference type="EMBL" id="KAH3847254.1"/>
    </source>
</evidence>
<reference evidence="1" key="1">
    <citation type="journal article" date="2019" name="bioRxiv">
        <title>The Genome of the Zebra Mussel, Dreissena polymorpha: A Resource for Invasive Species Research.</title>
        <authorList>
            <person name="McCartney M.A."/>
            <person name="Auch B."/>
            <person name="Kono T."/>
            <person name="Mallez S."/>
            <person name="Zhang Y."/>
            <person name="Obille A."/>
            <person name="Becker A."/>
            <person name="Abrahante J.E."/>
            <person name="Garbe J."/>
            <person name="Badalamenti J.P."/>
            <person name="Herman A."/>
            <person name="Mangelson H."/>
            <person name="Liachko I."/>
            <person name="Sullivan S."/>
            <person name="Sone E.D."/>
            <person name="Koren S."/>
            <person name="Silverstein K.A.T."/>
            <person name="Beckman K.B."/>
            <person name="Gohl D.M."/>
        </authorList>
    </citation>
    <scope>NUCLEOTIDE SEQUENCE</scope>
    <source>
        <strain evidence="1">Duluth1</strain>
        <tissue evidence="1">Whole animal</tissue>
    </source>
</reference>
<proteinExistence type="predicted"/>
<protein>
    <submittedName>
        <fullName evidence="1">Uncharacterized protein</fullName>
    </submittedName>
</protein>
<gene>
    <name evidence="1" type="ORF">DPMN_089573</name>
</gene>
<dbReference type="Proteomes" id="UP000828390">
    <property type="component" value="Unassembled WGS sequence"/>
</dbReference>
<reference evidence="1" key="2">
    <citation type="submission" date="2020-11" db="EMBL/GenBank/DDBJ databases">
        <authorList>
            <person name="McCartney M.A."/>
            <person name="Auch B."/>
            <person name="Kono T."/>
            <person name="Mallez S."/>
            <person name="Becker A."/>
            <person name="Gohl D.M."/>
            <person name="Silverstein K.A.T."/>
            <person name="Koren S."/>
            <person name="Bechman K.B."/>
            <person name="Herman A."/>
            <person name="Abrahante J.E."/>
            <person name="Garbe J."/>
        </authorList>
    </citation>
    <scope>NUCLEOTIDE SEQUENCE</scope>
    <source>
        <strain evidence="1">Duluth1</strain>
        <tissue evidence="1">Whole animal</tissue>
    </source>
</reference>
<accession>A0A9D4KX28</accession>
<keyword evidence="2" id="KW-1185">Reference proteome</keyword>
<organism evidence="1 2">
    <name type="scientific">Dreissena polymorpha</name>
    <name type="common">Zebra mussel</name>
    <name type="synonym">Mytilus polymorpha</name>
    <dbReference type="NCBI Taxonomy" id="45954"/>
    <lineage>
        <taxon>Eukaryota</taxon>
        <taxon>Metazoa</taxon>
        <taxon>Spiralia</taxon>
        <taxon>Lophotrochozoa</taxon>
        <taxon>Mollusca</taxon>
        <taxon>Bivalvia</taxon>
        <taxon>Autobranchia</taxon>
        <taxon>Heteroconchia</taxon>
        <taxon>Euheterodonta</taxon>
        <taxon>Imparidentia</taxon>
        <taxon>Neoheterodontei</taxon>
        <taxon>Myida</taxon>
        <taxon>Dreissenoidea</taxon>
        <taxon>Dreissenidae</taxon>
        <taxon>Dreissena</taxon>
    </lineage>
</organism>
<name>A0A9D4KX28_DREPO</name>
<dbReference type="AlphaFoldDB" id="A0A9D4KX28"/>
<comment type="caution">
    <text evidence="1">The sequence shown here is derived from an EMBL/GenBank/DDBJ whole genome shotgun (WGS) entry which is preliminary data.</text>
</comment>